<dbReference type="PANTHER" id="PTHR14614:SF10">
    <property type="entry name" value="PROTEIN N-TERMINAL AND LYSINE N-METHYLTRANSFERASE EFM7"/>
    <property type="match status" value="1"/>
</dbReference>
<dbReference type="SUPFAM" id="SSF53335">
    <property type="entry name" value="S-adenosyl-L-methionine-dependent methyltransferases"/>
    <property type="match status" value="1"/>
</dbReference>
<name>A0AAN6YN81_9PEZI</name>
<protein>
    <recommendedName>
        <fullName evidence="8">Elongation factor methyltransferase 7</fullName>
    </recommendedName>
</protein>
<dbReference type="GO" id="GO:0008757">
    <property type="term" value="F:S-adenosylmethionine-dependent methyltransferase activity"/>
    <property type="evidence" value="ECO:0007669"/>
    <property type="project" value="UniProtKB-ARBA"/>
</dbReference>
<reference evidence="6" key="1">
    <citation type="journal article" date="2023" name="Mol. Phylogenet. Evol.">
        <title>Genome-scale phylogeny and comparative genomics of the fungal order Sordariales.</title>
        <authorList>
            <person name="Hensen N."/>
            <person name="Bonometti L."/>
            <person name="Westerberg I."/>
            <person name="Brannstrom I.O."/>
            <person name="Guillou S."/>
            <person name="Cros-Aarteil S."/>
            <person name="Calhoun S."/>
            <person name="Haridas S."/>
            <person name="Kuo A."/>
            <person name="Mondo S."/>
            <person name="Pangilinan J."/>
            <person name="Riley R."/>
            <person name="LaButti K."/>
            <person name="Andreopoulos B."/>
            <person name="Lipzen A."/>
            <person name="Chen C."/>
            <person name="Yan M."/>
            <person name="Daum C."/>
            <person name="Ng V."/>
            <person name="Clum A."/>
            <person name="Steindorff A."/>
            <person name="Ohm R.A."/>
            <person name="Martin F."/>
            <person name="Silar P."/>
            <person name="Natvig D.O."/>
            <person name="Lalanne C."/>
            <person name="Gautier V."/>
            <person name="Ament-Velasquez S.L."/>
            <person name="Kruys A."/>
            <person name="Hutchinson M.I."/>
            <person name="Powell A.J."/>
            <person name="Barry K."/>
            <person name="Miller A.N."/>
            <person name="Grigoriev I.V."/>
            <person name="Debuchy R."/>
            <person name="Gladieux P."/>
            <person name="Hiltunen Thoren M."/>
            <person name="Johannesson H."/>
        </authorList>
    </citation>
    <scope>NUCLEOTIDE SEQUENCE</scope>
    <source>
        <strain evidence="6">PSN293</strain>
    </source>
</reference>
<keyword evidence="4" id="KW-0949">S-adenosyl-L-methionine</keyword>
<dbReference type="Proteomes" id="UP001301769">
    <property type="component" value="Unassembled WGS sequence"/>
</dbReference>
<dbReference type="Pfam" id="PF10294">
    <property type="entry name" value="Methyltransf_16"/>
    <property type="match status" value="1"/>
</dbReference>
<dbReference type="GO" id="GO:0032259">
    <property type="term" value="P:methylation"/>
    <property type="evidence" value="ECO:0007669"/>
    <property type="project" value="UniProtKB-KW"/>
</dbReference>
<keyword evidence="7" id="KW-1185">Reference proteome</keyword>
<dbReference type="AlphaFoldDB" id="A0AAN6YN81"/>
<evidence type="ECO:0000256" key="3">
    <source>
        <dbReference type="ARBA" id="ARBA00022679"/>
    </source>
</evidence>
<evidence type="ECO:0000256" key="5">
    <source>
        <dbReference type="SAM" id="MobiDB-lite"/>
    </source>
</evidence>
<evidence type="ECO:0008006" key="8">
    <source>
        <dbReference type="Google" id="ProtNLM"/>
    </source>
</evidence>
<evidence type="ECO:0000256" key="1">
    <source>
        <dbReference type="ARBA" id="ARBA00022490"/>
    </source>
</evidence>
<evidence type="ECO:0000256" key="2">
    <source>
        <dbReference type="ARBA" id="ARBA00022603"/>
    </source>
</evidence>
<sequence length="266" mass="29969">MSSDSENEGETGGLFQDPTDYYPPTPPPTTESYTMKNGKSITLHLVGHSSLEAHHLWNGSRIVSEYFEEHPDEVRNRTVFELGAAAGLPSIVAAILGAKKVVVTDYPDPELITTMWKNIRGCEMLVPDDDGEEMNIVADGHIWGANPEPLFAHLPAAGSDGKKPAGFDVLILADLLFRHSEHKNMVKSIETSLRRHPDSKAFVVFCSYRPWLQHKDLAFFNVAREKGFIVEKFLERKTERPLFENDPGDEEIRKTVTGWVIRWPKE</sequence>
<proteinExistence type="inferred from homology"/>
<evidence type="ECO:0000313" key="6">
    <source>
        <dbReference type="EMBL" id="KAK4219797.1"/>
    </source>
</evidence>
<keyword evidence="3" id="KW-0808">Transferase</keyword>
<dbReference type="HAMAP" id="MF_03223">
    <property type="entry name" value="Methyltr_EFM7"/>
    <property type="match status" value="1"/>
</dbReference>
<dbReference type="InterPro" id="IPR029063">
    <property type="entry name" value="SAM-dependent_MTases_sf"/>
</dbReference>
<feature type="region of interest" description="Disordered" evidence="5">
    <location>
        <begin position="1"/>
        <end position="32"/>
    </location>
</feature>
<dbReference type="EMBL" id="MU858046">
    <property type="protein sequence ID" value="KAK4219797.1"/>
    <property type="molecule type" value="Genomic_DNA"/>
</dbReference>
<keyword evidence="2" id="KW-0489">Methyltransferase</keyword>
<dbReference type="GO" id="GO:0005737">
    <property type="term" value="C:cytoplasm"/>
    <property type="evidence" value="ECO:0007669"/>
    <property type="project" value="TreeGrafter"/>
</dbReference>
<evidence type="ECO:0000313" key="7">
    <source>
        <dbReference type="Proteomes" id="UP001301769"/>
    </source>
</evidence>
<accession>A0AAN6YN81</accession>
<keyword evidence="1" id="KW-0963">Cytoplasm</keyword>
<comment type="caution">
    <text evidence="6">The sequence shown here is derived from an EMBL/GenBank/DDBJ whole genome shotgun (WGS) entry which is preliminary data.</text>
</comment>
<evidence type="ECO:0000256" key="4">
    <source>
        <dbReference type="ARBA" id="ARBA00022691"/>
    </source>
</evidence>
<dbReference type="InterPro" id="IPR019410">
    <property type="entry name" value="Methyltransf_16"/>
</dbReference>
<dbReference type="InterPro" id="IPR025784">
    <property type="entry name" value="EFM7"/>
</dbReference>
<dbReference type="PROSITE" id="PS51560">
    <property type="entry name" value="SAM_MT_NNT1"/>
    <property type="match status" value="1"/>
</dbReference>
<reference evidence="6" key="2">
    <citation type="submission" date="2023-05" db="EMBL/GenBank/DDBJ databases">
        <authorList>
            <consortium name="Lawrence Berkeley National Laboratory"/>
            <person name="Steindorff A."/>
            <person name="Hensen N."/>
            <person name="Bonometti L."/>
            <person name="Westerberg I."/>
            <person name="Brannstrom I.O."/>
            <person name="Guillou S."/>
            <person name="Cros-Aarteil S."/>
            <person name="Calhoun S."/>
            <person name="Haridas S."/>
            <person name="Kuo A."/>
            <person name="Mondo S."/>
            <person name="Pangilinan J."/>
            <person name="Riley R."/>
            <person name="Labutti K."/>
            <person name="Andreopoulos B."/>
            <person name="Lipzen A."/>
            <person name="Chen C."/>
            <person name="Yanf M."/>
            <person name="Daum C."/>
            <person name="Ng V."/>
            <person name="Clum A."/>
            <person name="Ohm R."/>
            <person name="Martin F."/>
            <person name="Silar P."/>
            <person name="Natvig D."/>
            <person name="Lalanne C."/>
            <person name="Gautier V."/>
            <person name="Ament-Velasquez S.L."/>
            <person name="Kruys A."/>
            <person name="Hutchinson M.I."/>
            <person name="Powell A.J."/>
            <person name="Barry K."/>
            <person name="Miller A.N."/>
            <person name="Grigoriev I.V."/>
            <person name="Debuchy R."/>
            <person name="Gladieux P."/>
            <person name="Thoren M.H."/>
            <person name="Johannesson H."/>
        </authorList>
    </citation>
    <scope>NUCLEOTIDE SEQUENCE</scope>
    <source>
        <strain evidence="6">PSN293</strain>
    </source>
</reference>
<feature type="non-terminal residue" evidence="6">
    <location>
        <position position="266"/>
    </location>
</feature>
<organism evidence="6 7">
    <name type="scientific">Rhypophila decipiens</name>
    <dbReference type="NCBI Taxonomy" id="261697"/>
    <lineage>
        <taxon>Eukaryota</taxon>
        <taxon>Fungi</taxon>
        <taxon>Dikarya</taxon>
        <taxon>Ascomycota</taxon>
        <taxon>Pezizomycotina</taxon>
        <taxon>Sordariomycetes</taxon>
        <taxon>Sordariomycetidae</taxon>
        <taxon>Sordariales</taxon>
        <taxon>Naviculisporaceae</taxon>
        <taxon>Rhypophila</taxon>
    </lineage>
</organism>
<dbReference type="PANTHER" id="PTHR14614">
    <property type="entry name" value="HEPATOCELLULAR CARCINOMA-ASSOCIATED ANTIGEN"/>
    <property type="match status" value="1"/>
</dbReference>
<dbReference type="Gene3D" id="3.40.50.150">
    <property type="entry name" value="Vaccinia Virus protein VP39"/>
    <property type="match status" value="1"/>
</dbReference>
<gene>
    <name evidence="6" type="ORF">QBC37DRAFT_255770</name>
</gene>